<dbReference type="Proteomes" id="UP000076842">
    <property type="component" value="Unassembled WGS sequence"/>
</dbReference>
<proteinExistence type="predicted"/>
<name>A0A165C7B3_9BASI</name>
<evidence type="ECO:0000313" key="5">
    <source>
        <dbReference type="Proteomes" id="UP000076842"/>
    </source>
</evidence>
<feature type="chain" id="PRO_5007855912" description="F-box domain-containing protein" evidence="3">
    <location>
        <begin position="23"/>
        <end position="837"/>
    </location>
</feature>
<dbReference type="AlphaFoldDB" id="A0A165C7B3"/>
<reference evidence="4 5" key="1">
    <citation type="journal article" date="2016" name="Mol. Biol. Evol.">
        <title>Comparative Genomics of Early-Diverging Mushroom-Forming Fungi Provides Insights into the Origins of Lignocellulose Decay Capabilities.</title>
        <authorList>
            <person name="Nagy L.G."/>
            <person name="Riley R."/>
            <person name="Tritt A."/>
            <person name="Adam C."/>
            <person name="Daum C."/>
            <person name="Floudas D."/>
            <person name="Sun H."/>
            <person name="Yadav J.S."/>
            <person name="Pangilinan J."/>
            <person name="Larsson K.H."/>
            <person name="Matsuura K."/>
            <person name="Barry K."/>
            <person name="Labutti K."/>
            <person name="Kuo R."/>
            <person name="Ohm R.A."/>
            <person name="Bhattacharya S.S."/>
            <person name="Shirouzu T."/>
            <person name="Yoshinaga Y."/>
            <person name="Martin F.M."/>
            <person name="Grigoriev I.V."/>
            <person name="Hibbett D.S."/>
        </authorList>
    </citation>
    <scope>NUCLEOTIDE SEQUENCE [LARGE SCALE GENOMIC DNA]</scope>
    <source>
        <strain evidence="4 5">HHB12733</strain>
    </source>
</reference>
<evidence type="ECO:0000256" key="3">
    <source>
        <dbReference type="SAM" id="SignalP"/>
    </source>
</evidence>
<feature type="signal peptide" evidence="3">
    <location>
        <begin position="1"/>
        <end position="22"/>
    </location>
</feature>
<evidence type="ECO:0000313" key="4">
    <source>
        <dbReference type="EMBL" id="KZT50353.1"/>
    </source>
</evidence>
<dbReference type="InParanoid" id="A0A165C7B3"/>
<evidence type="ECO:0008006" key="6">
    <source>
        <dbReference type="Google" id="ProtNLM"/>
    </source>
</evidence>
<keyword evidence="1" id="KW-0175">Coiled coil</keyword>
<protein>
    <recommendedName>
        <fullName evidence="6">F-box domain-containing protein</fullName>
    </recommendedName>
</protein>
<evidence type="ECO:0000256" key="2">
    <source>
        <dbReference type="SAM" id="MobiDB-lite"/>
    </source>
</evidence>
<keyword evidence="3" id="KW-0732">Signal</keyword>
<organism evidence="4 5">
    <name type="scientific">Calocera cornea HHB12733</name>
    <dbReference type="NCBI Taxonomy" id="1353952"/>
    <lineage>
        <taxon>Eukaryota</taxon>
        <taxon>Fungi</taxon>
        <taxon>Dikarya</taxon>
        <taxon>Basidiomycota</taxon>
        <taxon>Agaricomycotina</taxon>
        <taxon>Dacrymycetes</taxon>
        <taxon>Dacrymycetales</taxon>
        <taxon>Dacrymycetaceae</taxon>
        <taxon>Calocera</taxon>
    </lineage>
</organism>
<feature type="region of interest" description="Disordered" evidence="2">
    <location>
        <begin position="206"/>
        <end position="259"/>
    </location>
</feature>
<feature type="coiled-coil region" evidence="1">
    <location>
        <begin position="44"/>
        <end position="71"/>
    </location>
</feature>
<evidence type="ECO:0000256" key="1">
    <source>
        <dbReference type="SAM" id="Coils"/>
    </source>
</evidence>
<feature type="compositionally biased region" description="Low complexity" evidence="2">
    <location>
        <begin position="230"/>
        <end position="239"/>
    </location>
</feature>
<sequence length="837" mass="93439">MVGHRWVLFAWFLSKFSAELQAADNKGRLGLELTWLAKIRTVPEQHLLRLIEEAQDEHDELLAEIHSTQEKIKERLAVVRVKRNKRIVQNHRLGIPQLNPLTAVISNALVQDIDVDIHTICRVVDGHPADSLTALIEMQMNITAQMRVMSPGGQAKIRYYIKMKHRCYLMRREHDVLKWNDTLLNHELALWNDVDAGLRTPCGRLHFDDSSESSSTSTEKSSESIHFNYSSDTSSTSTDESSESSEENRSEGESYNTLAPMPHCATAISISKSRGTVSPNTRTVTTIAPSQCVSTLAVETMGIEQAVGVGHTVPVEIIERIVRELGGGMPSDDAALAVLSRTLWGEHKNRNLMDFALRLPPRSYARIVDSTHALIEELDKSNILAYVRQTTKLNVNLDRSPRPGHLQRPIADQRMVDLLLHCAQCTPIFPNLVYLALSADSTSSTRIFHLLSPTIECMALHLTSAMQFPEESNCLKSSLMKMTNMRRVTYSSCSFNRFFFDALVKWQHLTSLTFVTYPWRLPEGGGWRGLSNLLPSSCVEVKLVEMGSTAAWYLATDPLFVRNRVRFDRIRALTIGISTVEKLCEILECVDAPLLEDLVVLACLWPDTPEGYSANSLVTLSERIARHLHIRQLALGIDFEIKAIDTCAPVPSDAFLCPLLGCSTLVQFSLGIKTAYSRCQFQLTSSTLSTLLQGWRGMTHFSCSELCRDARSSRAWKIPLRLLENFPRYAPNLTHLDLPLDLFEVCNWTPTRTFTPTGNHQLHLCADIGNSGGLSAGPAAEEDVSSGVTDAVFLLRDRLQALWPGSGALIELRGNTMGEPRLTPVAEAFEELRAIGK</sequence>
<accession>A0A165C7B3</accession>
<dbReference type="EMBL" id="KV424185">
    <property type="protein sequence ID" value="KZT50353.1"/>
    <property type="molecule type" value="Genomic_DNA"/>
</dbReference>
<keyword evidence="5" id="KW-1185">Reference proteome</keyword>
<gene>
    <name evidence="4" type="ORF">CALCODRAFT_513343</name>
</gene>